<evidence type="ECO:0000259" key="13">
    <source>
        <dbReference type="Pfam" id="PF10502"/>
    </source>
</evidence>
<feature type="domain" description="Peptidase S26" evidence="13">
    <location>
        <begin position="196"/>
        <end position="353"/>
    </location>
</feature>
<evidence type="ECO:0000256" key="11">
    <source>
        <dbReference type="ARBA" id="ARBA00023136"/>
    </source>
</evidence>
<evidence type="ECO:0000313" key="14">
    <source>
        <dbReference type="EMBL" id="KAK4276642.1"/>
    </source>
</evidence>
<reference evidence="14" key="1">
    <citation type="submission" date="2023-10" db="EMBL/GenBank/DDBJ databases">
        <title>Chromosome-level genome of the transformable northern wattle, Acacia crassicarpa.</title>
        <authorList>
            <person name="Massaro I."/>
            <person name="Sinha N.R."/>
            <person name="Poethig S."/>
            <person name="Leichty A.R."/>
        </authorList>
    </citation>
    <scope>NUCLEOTIDE SEQUENCE</scope>
    <source>
        <strain evidence="14">Acra3RX</strain>
        <tissue evidence="14">Leaf</tissue>
    </source>
</reference>
<dbReference type="SUPFAM" id="SSF51306">
    <property type="entry name" value="LexA/Signal peptidase"/>
    <property type="match status" value="1"/>
</dbReference>
<dbReference type="InterPro" id="IPR000223">
    <property type="entry name" value="Pept_S26A_signal_pept_1"/>
</dbReference>
<dbReference type="GO" id="GO:0010027">
    <property type="term" value="P:thylakoid membrane organization"/>
    <property type="evidence" value="ECO:0007669"/>
    <property type="project" value="TreeGrafter"/>
</dbReference>
<comment type="similarity">
    <text evidence="4">Belongs to the peptidase S26 family.</text>
</comment>
<evidence type="ECO:0000256" key="4">
    <source>
        <dbReference type="ARBA" id="ARBA00009370"/>
    </source>
</evidence>
<dbReference type="PROSITE" id="PS00761">
    <property type="entry name" value="SPASE_I_3"/>
    <property type="match status" value="1"/>
</dbReference>
<sequence length="374" mass="40599">MPIRVTFSYSGYVARSLVSSAAIRVTSTPCFQECWSRSHIFSPGQQKHDVDSSSPCGVRSYHSDFWRPNSNCCAEISASTYTTLSAGILGDSSKNSLVSGLISIMSSTLGVSGSCGLGAGVCGISPWKTTSIIPFLQGSKWLPCNQSIPSITSSVVDKSGTRGFGGEDNENSGYSSKDIEKTSWLSRLLRLSSEDARAVFIAATVSILFRSFLAEPRSIPSSSMYPTLNVGDRILAEKVSFFFRRPDVSDIVIFKAPPILQEIGYGSGDVFIKRIVAKAGDRVEVVDGKLLVNGIAQEEEFILEPLAYEMDPLVVPDGYVFVMGDNRNNSFDSHNWGPLPIKNIVGRSMFRYWPASEVSETCKLTPANNCVAIS</sequence>
<dbReference type="NCBIfam" id="TIGR02227">
    <property type="entry name" value="sigpep_I_bact"/>
    <property type="match status" value="1"/>
</dbReference>
<keyword evidence="8" id="KW-0645">Protease</keyword>
<keyword evidence="10" id="KW-0809">Transit peptide</keyword>
<keyword evidence="6" id="KW-0150">Chloroplast</keyword>
<accession>A0AAE1JSV1</accession>
<evidence type="ECO:0000256" key="8">
    <source>
        <dbReference type="ARBA" id="ARBA00022670"/>
    </source>
</evidence>
<dbReference type="GO" id="GO:0009535">
    <property type="term" value="C:chloroplast thylakoid membrane"/>
    <property type="evidence" value="ECO:0007669"/>
    <property type="project" value="TreeGrafter"/>
</dbReference>
<keyword evidence="7" id="KW-0934">Plastid</keyword>
<keyword evidence="15" id="KW-1185">Reference proteome</keyword>
<feature type="active site" evidence="12">
    <location>
        <position position="273"/>
    </location>
</feature>
<feature type="active site" evidence="12">
    <location>
        <position position="223"/>
    </location>
</feature>
<comment type="caution">
    <text evidence="14">The sequence shown here is derived from an EMBL/GenBank/DDBJ whole genome shotgun (WGS) entry which is preliminary data.</text>
</comment>
<dbReference type="EC" id="3.4.21.89" evidence="5"/>
<evidence type="ECO:0000256" key="2">
    <source>
        <dbReference type="ARBA" id="ARBA00004229"/>
    </source>
</evidence>
<dbReference type="EMBL" id="JAWXYG010000003">
    <property type="protein sequence ID" value="KAK4276642.1"/>
    <property type="molecule type" value="Genomic_DNA"/>
</dbReference>
<dbReference type="InterPro" id="IPR019758">
    <property type="entry name" value="Pept_S26A_signal_pept_1_CS"/>
</dbReference>
<dbReference type="InterPro" id="IPR036286">
    <property type="entry name" value="LexA/Signal_pep-like_sf"/>
</dbReference>
<dbReference type="Pfam" id="PF10502">
    <property type="entry name" value="Peptidase_S26"/>
    <property type="match status" value="1"/>
</dbReference>
<comment type="subcellular location">
    <subcellularLocation>
        <location evidence="3">Membrane</location>
    </subcellularLocation>
    <subcellularLocation>
        <location evidence="2">Plastid</location>
        <location evidence="2">Chloroplast</location>
    </subcellularLocation>
</comment>
<evidence type="ECO:0000256" key="9">
    <source>
        <dbReference type="ARBA" id="ARBA00022801"/>
    </source>
</evidence>
<evidence type="ECO:0000256" key="12">
    <source>
        <dbReference type="PIRSR" id="PIRSR600223-1"/>
    </source>
</evidence>
<evidence type="ECO:0000313" key="15">
    <source>
        <dbReference type="Proteomes" id="UP001293593"/>
    </source>
</evidence>
<dbReference type="AlphaFoldDB" id="A0AAE1JSV1"/>
<keyword evidence="9" id="KW-0378">Hydrolase</keyword>
<dbReference type="Proteomes" id="UP001293593">
    <property type="component" value="Unassembled WGS sequence"/>
</dbReference>
<dbReference type="GO" id="GO:0009003">
    <property type="term" value="F:signal peptidase activity"/>
    <property type="evidence" value="ECO:0007669"/>
    <property type="project" value="UniProtKB-EC"/>
</dbReference>
<dbReference type="CDD" id="cd06530">
    <property type="entry name" value="S26_SPase_I"/>
    <property type="match status" value="1"/>
</dbReference>
<dbReference type="Gene3D" id="2.10.109.10">
    <property type="entry name" value="Umud Fragment, subunit A"/>
    <property type="match status" value="1"/>
</dbReference>
<dbReference type="PROSITE" id="PS00501">
    <property type="entry name" value="SPASE_I_1"/>
    <property type="match status" value="1"/>
</dbReference>
<dbReference type="PANTHER" id="PTHR43390:SF2">
    <property type="entry name" value="THYLAKOIDAL PROCESSING PEPTIDASE 2, CHLOROPLASTIC-RELATED"/>
    <property type="match status" value="1"/>
</dbReference>
<protein>
    <recommendedName>
        <fullName evidence="5">signal peptidase I</fullName>
        <ecNumber evidence="5">3.4.21.89</ecNumber>
    </recommendedName>
</protein>
<evidence type="ECO:0000256" key="7">
    <source>
        <dbReference type="ARBA" id="ARBA00022640"/>
    </source>
</evidence>
<gene>
    <name evidence="14" type="ORF">QN277_014768</name>
</gene>
<proteinExistence type="inferred from homology"/>
<dbReference type="InterPro" id="IPR019756">
    <property type="entry name" value="Pept_S26A_signal_pept_1_Ser-AS"/>
</dbReference>
<evidence type="ECO:0000256" key="5">
    <source>
        <dbReference type="ARBA" id="ARBA00013208"/>
    </source>
</evidence>
<dbReference type="PRINTS" id="PR00727">
    <property type="entry name" value="LEADERPTASE"/>
</dbReference>
<name>A0AAE1JSV1_9FABA</name>
<organism evidence="14 15">
    <name type="scientific">Acacia crassicarpa</name>
    <name type="common">northern wattle</name>
    <dbReference type="NCBI Taxonomy" id="499986"/>
    <lineage>
        <taxon>Eukaryota</taxon>
        <taxon>Viridiplantae</taxon>
        <taxon>Streptophyta</taxon>
        <taxon>Embryophyta</taxon>
        <taxon>Tracheophyta</taxon>
        <taxon>Spermatophyta</taxon>
        <taxon>Magnoliopsida</taxon>
        <taxon>eudicotyledons</taxon>
        <taxon>Gunneridae</taxon>
        <taxon>Pentapetalae</taxon>
        <taxon>rosids</taxon>
        <taxon>fabids</taxon>
        <taxon>Fabales</taxon>
        <taxon>Fabaceae</taxon>
        <taxon>Caesalpinioideae</taxon>
        <taxon>mimosoid clade</taxon>
        <taxon>Acacieae</taxon>
        <taxon>Acacia</taxon>
    </lineage>
</organism>
<dbReference type="FunFam" id="2.10.109.10:FF:000012">
    <property type="entry name" value="Peptidase/ serine-type peptidase"/>
    <property type="match status" value="1"/>
</dbReference>
<dbReference type="GO" id="GO:0004252">
    <property type="term" value="F:serine-type endopeptidase activity"/>
    <property type="evidence" value="ECO:0007669"/>
    <property type="project" value="InterPro"/>
</dbReference>
<evidence type="ECO:0000256" key="10">
    <source>
        <dbReference type="ARBA" id="ARBA00022946"/>
    </source>
</evidence>
<evidence type="ECO:0000256" key="3">
    <source>
        <dbReference type="ARBA" id="ARBA00004370"/>
    </source>
</evidence>
<evidence type="ECO:0000256" key="6">
    <source>
        <dbReference type="ARBA" id="ARBA00022528"/>
    </source>
</evidence>
<evidence type="ECO:0000256" key="1">
    <source>
        <dbReference type="ARBA" id="ARBA00000677"/>
    </source>
</evidence>
<comment type="catalytic activity">
    <reaction evidence="1">
        <text>Cleavage of hydrophobic, N-terminal signal or leader sequences from secreted and periplasmic proteins.</text>
        <dbReference type="EC" id="3.4.21.89"/>
    </reaction>
</comment>
<dbReference type="GO" id="GO:0006465">
    <property type="term" value="P:signal peptide processing"/>
    <property type="evidence" value="ECO:0007669"/>
    <property type="project" value="InterPro"/>
</dbReference>
<keyword evidence="11" id="KW-0472">Membrane</keyword>
<dbReference type="PANTHER" id="PTHR43390">
    <property type="entry name" value="SIGNAL PEPTIDASE I"/>
    <property type="match status" value="1"/>
</dbReference>
<dbReference type="InterPro" id="IPR019533">
    <property type="entry name" value="Peptidase_S26"/>
</dbReference>